<feature type="compositionally biased region" description="Basic residues" evidence="1">
    <location>
        <begin position="20"/>
        <end position="29"/>
    </location>
</feature>
<feature type="region of interest" description="Disordered" evidence="1">
    <location>
        <begin position="1"/>
        <end position="29"/>
    </location>
</feature>
<proteinExistence type="predicted"/>
<reference evidence="2 3" key="1">
    <citation type="submission" date="2024-08" db="EMBL/GenBank/DDBJ databases">
        <authorList>
            <person name="Cucini C."/>
            <person name="Frati F."/>
        </authorList>
    </citation>
    <scope>NUCLEOTIDE SEQUENCE [LARGE SCALE GENOMIC DNA]</scope>
</reference>
<gene>
    <name evidence="2" type="ORF">ODALV1_LOCUS31717</name>
</gene>
<feature type="compositionally biased region" description="Polar residues" evidence="1">
    <location>
        <begin position="123"/>
        <end position="132"/>
    </location>
</feature>
<evidence type="ECO:0000256" key="1">
    <source>
        <dbReference type="SAM" id="MobiDB-lite"/>
    </source>
</evidence>
<evidence type="ECO:0000313" key="2">
    <source>
        <dbReference type="EMBL" id="CAL8149385.1"/>
    </source>
</evidence>
<sequence length="144" mass="16279">MSNSDSESSTPVLPSSPPPHIKKDKKKKKKMTTTICTVGSLQPFDSTRDDFEMWCGTFESFCVANGLDSKINAERLGRKYGYWASHRHQVNWSCQLHHSPVQSCQFGDRQIKRHVDQMRTALNQQPSLTTSDQTDEAPPVLTPN</sequence>
<protein>
    <submittedName>
        <fullName evidence="2">Uncharacterized protein</fullName>
    </submittedName>
</protein>
<dbReference type="EMBL" id="CAXLJM020000207">
    <property type="protein sequence ID" value="CAL8149385.1"/>
    <property type="molecule type" value="Genomic_DNA"/>
</dbReference>
<feature type="compositionally biased region" description="Low complexity" evidence="1">
    <location>
        <begin position="1"/>
        <end position="13"/>
    </location>
</feature>
<feature type="region of interest" description="Disordered" evidence="1">
    <location>
        <begin position="123"/>
        <end position="144"/>
    </location>
</feature>
<comment type="caution">
    <text evidence="2">The sequence shown here is derived from an EMBL/GenBank/DDBJ whole genome shotgun (WGS) entry which is preliminary data.</text>
</comment>
<organism evidence="2 3">
    <name type="scientific">Orchesella dallaii</name>
    <dbReference type="NCBI Taxonomy" id="48710"/>
    <lineage>
        <taxon>Eukaryota</taxon>
        <taxon>Metazoa</taxon>
        <taxon>Ecdysozoa</taxon>
        <taxon>Arthropoda</taxon>
        <taxon>Hexapoda</taxon>
        <taxon>Collembola</taxon>
        <taxon>Entomobryomorpha</taxon>
        <taxon>Entomobryoidea</taxon>
        <taxon>Orchesellidae</taxon>
        <taxon>Orchesellinae</taxon>
        <taxon>Orchesella</taxon>
    </lineage>
</organism>
<name>A0ABP1SAV3_9HEXA</name>
<keyword evidence="3" id="KW-1185">Reference proteome</keyword>
<evidence type="ECO:0000313" key="3">
    <source>
        <dbReference type="Proteomes" id="UP001642540"/>
    </source>
</evidence>
<accession>A0ABP1SAV3</accession>
<dbReference type="Proteomes" id="UP001642540">
    <property type="component" value="Unassembled WGS sequence"/>
</dbReference>